<organism evidence="2">
    <name type="scientific">Ajellomyces dermatitidis (strain ATCC 18188 / CBS 674.68)</name>
    <name type="common">Blastomyces dermatitidis</name>
    <dbReference type="NCBI Taxonomy" id="653446"/>
    <lineage>
        <taxon>Eukaryota</taxon>
        <taxon>Fungi</taxon>
        <taxon>Dikarya</taxon>
        <taxon>Ascomycota</taxon>
        <taxon>Pezizomycotina</taxon>
        <taxon>Eurotiomycetes</taxon>
        <taxon>Eurotiomycetidae</taxon>
        <taxon>Onygenales</taxon>
        <taxon>Ajellomycetaceae</taxon>
        <taxon>Blastomyces</taxon>
    </lineage>
</organism>
<evidence type="ECO:0000256" key="1">
    <source>
        <dbReference type="SAM" id="MobiDB-lite"/>
    </source>
</evidence>
<feature type="compositionally biased region" description="Polar residues" evidence="1">
    <location>
        <begin position="1"/>
        <end position="10"/>
    </location>
</feature>
<sequence>MPGLAQSTTPDRAALNRNRKVTPNGGALANAKRYVQASIFLLTRNPADGSGWDFDPSQWITQRHNMDTQWILALNGLKNRAIPELPLPRACLE</sequence>
<evidence type="ECO:0000313" key="2">
    <source>
        <dbReference type="EMBL" id="KMW66902.1"/>
    </source>
</evidence>
<feature type="region of interest" description="Disordered" evidence="1">
    <location>
        <begin position="1"/>
        <end position="25"/>
    </location>
</feature>
<accession>A0A0J9ELB5</accession>
<dbReference type="EMBL" id="GG749412">
    <property type="protein sequence ID" value="KMW66902.1"/>
    <property type="molecule type" value="Genomic_DNA"/>
</dbReference>
<proteinExistence type="predicted"/>
<protein>
    <submittedName>
        <fullName evidence="2">Uncharacterized protein</fullName>
    </submittedName>
</protein>
<dbReference type="AlphaFoldDB" id="A0A0J9ELB5"/>
<name>A0A0J9ELB5_AJEDA</name>
<reference evidence="2" key="1">
    <citation type="submission" date="2010-03" db="EMBL/GenBank/DDBJ databases">
        <title>Annotation of Blastomyces dermatitidis strain ATCC 18188.</title>
        <authorList>
            <consortium name="The Broad Institute Genome Sequencing Platform"/>
            <consortium name="Broad Institute Genome Sequencing Center for Infectious Disease."/>
            <person name="Cuomo C."/>
            <person name="Klein B."/>
            <person name="Sullivan T."/>
            <person name="Heitman J."/>
            <person name="Young S."/>
            <person name="Zeng Q."/>
            <person name="Gargeya S."/>
            <person name="Alvarado L."/>
            <person name="Berlin A.M."/>
            <person name="Chapman S.B."/>
            <person name="Chen Z."/>
            <person name="Freedman E."/>
            <person name="Gellesch M."/>
            <person name="Goldberg J."/>
            <person name="Griggs A."/>
            <person name="Gujja S."/>
            <person name="Heilman E."/>
            <person name="Heiman D."/>
            <person name="Howarth C."/>
            <person name="Mehta T."/>
            <person name="Neiman D."/>
            <person name="Pearson M."/>
            <person name="Roberts A."/>
            <person name="Saif S."/>
            <person name="Shea T."/>
            <person name="Shenoy N."/>
            <person name="Sisk P."/>
            <person name="Stolte C."/>
            <person name="Sykes S."/>
            <person name="White J."/>
            <person name="Yandava C."/>
            <person name="Haas B."/>
            <person name="Nusbaum C."/>
            <person name="Birren B."/>
        </authorList>
    </citation>
    <scope>NUCLEOTIDE SEQUENCE</scope>
    <source>
        <strain evidence="2">ATCC 18188</strain>
    </source>
</reference>
<dbReference type="Proteomes" id="UP000007802">
    <property type="component" value="Unassembled WGS sequence"/>
</dbReference>
<gene>
    <name evidence="2" type="ORF">BDDG_11779</name>
</gene>